<dbReference type="InterPro" id="IPR023210">
    <property type="entry name" value="NADP_OxRdtase_dom"/>
</dbReference>
<reference evidence="3" key="1">
    <citation type="submission" date="2018-05" db="EMBL/GenBank/DDBJ databases">
        <authorList>
            <person name="Lanie J.A."/>
            <person name="Ng W.-L."/>
            <person name="Kazmierczak K.M."/>
            <person name="Andrzejewski T.M."/>
            <person name="Davidsen T.M."/>
            <person name="Wayne K.J."/>
            <person name="Tettelin H."/>
            <person name="Glass J.I."/>
            <person name="Rusch D."/>
            <person name="Podicherti R."/>
            <person name="Tsui H.-C.T."/>
            <person name="Winkler M.E."/>
        </authorList>
    </citation>
    <scope>NUCLEOTIDE SEQUENCE</scope>
</reference>
<dbReference type="InterPro" id="IPR050523">
    <property type="entry name" value="AKR_Detox_Biosynth"/>
</dbReference>
<dbReference type="InterPro" id="IPR036812">
    <property type="entry name" value="NAD(P)_OxRdtase_dom_sf"/>
</dbReference>
<gene>
    <name evidence="3" type="ORF">METZ01_LOCUS178853</name>
</gene>
<dbReference type="CDD" id="cd19082">
    <property type="entry name" value="AKR_AKR10A1_2"/>
    <property type="match status" value="1"/>
</dbReference>
<evidence type="ECO:0000313" key="3">
    <source>
        <dbReference type="EMBL" id="SVB25999.1"/>
    </source>
</evidence>
<dbReference type="SUPFAM" id="SSF51430">
    <property type="entry name" value="NAD(P)-linked oxidoreductase"/>
    <property type="match status" value="1"/>
</dbReference>
<dbReference type="GO" id="GO:0016491">
    <property type="term" value="F:oxidoreductase activity"/>
    <property type="evidence" value="ECO:0007669"/>
    <property type="project" value="UniProtKB-KW"/>
</dbReference>
<protein>
    <recommendedName>
        <fullName evidence="2">NADP-dependent oxidoreductase domain-containing protein</fullName>
    </recommendedName>
</protein>
<name>A0A382CJH4_9ZZZZ</name>
<proteinExistence type="predicted"/>
<accession>A0A382CJH4</accession>
<dbReference type="AlphaFoldDB" id="A0A382CJH4"/>
<dbReference type="Gene3D" id="3.20.20.100">
    <property type="entry name" value="NADP-dependent oxidoreductase domain"/>
    <property type="match status" value="1"/>
</dbReference>
<dbReference type="EMBL" id="UINC01034718">
    <property type="protein sequence ID" value="SVB25999.1"/>
    <property type="molecule type" value="Genomic_DNA"/>
</dbReference>
<dbReference type="PANTHER" id="PTHR43364:SF4">
    <property type="entry name" value="NAD(P)-LINKED OXIDOREDUCTASE SUPERFAMILY PROTEIN"/>
    <property type="match status" value="1"/>
</dbReference>
<keyword evidence="1" id="KW-0560">Oxidoreductase</keyword>
<dbReference type="PANTHER" id="PTHR43364">
    <property type="entry name" value="NADH-SPECIFIC METHYLGLYOXAL REDUCTASE-RELATED"/>
    <property type="match status" value="1"/>
</dbReference>
<sequence>MQYGNIDGIDKPISRLVHGTIMLTSEEEEWSFKLLDAVYENGITAFDTGHIYGGGDPERIMGRWMKERGNRDRVVLLGKGAHHNADRRRVTRFDVTADLHDSLARFQVDYIDIYVLHRDDPSVPVGPIVEVLNDHIQAGKIGKIGGSNWSHERIQEANAYAKANGLQPFAVSSPNFSLAEQAEPPWSECITISGPENAGVRTWYEKSQMPLFTWSSIANGFFSGRLTRANFEEVKDQFDESSIRAYCTPDNFNRLDRVEELAADKGLTVPQVALAYVLNQPLNIFALVGARSPEECNANLEILALDLTQEEMDWLDLRT</sequence>
<organism evidence="3">
    <name type="scientific">marine metagenome</name>
    <dbReference type="NCBI Taxonomy" id="408172"/>
    <lineage>
        <taxon>unclassified sequences</taxon>
        <taxon>metagenomes</taxon>
        <taxon>ecological metagenomes</taxon>
    </lineage>
</organism>
<evidence type="ECO:0000259" key="2">
    <source>
        <dbReference type="Pfam" id="PF00248"/>
    </source>
</evidence>
<dbReference type="Pfam" id="PF00248">
    <property type="entry name" value="Aldo_ket_red"/>
    <property type="match status" value="1"/>
</dbReference>
<feature type="domain" description="NADP-dependent oxidoreductase" evidence="2">
    <location>
        <begin position="16"/>
        <end position="315"/>
    </location>
</feature>
<evidence type="ECO:0000256" key="1">
    <source>
        <dbReference type="ARBA" id="ARBA00023002"/>
    </source>
</evidence>
<dbReference type="GO" id="GO:0005829">
    <property type="term" value="C:cytosol"/>
    <property type="evidence" value="ECO:0007669"/>
    <property type="project" value="TreeGrafter"/>
</dbReference>